<dbReference type="GO" id="GO:0006974">
    <property type="term" value="P:DNA damage response"/>
    <property type="evidence" value="ECO:0007669"/>
    <property type="project" value="TreeGrafter"/>
</dbReference>
<organism evidence="2 3">
    <name type="scientific">Solilutibacter silvestris</name>
    <dbReference type="NCBI Taxonomy" id="1645665"/>
    <lineage>
        <taxon>Bacteria</taxon>
        <taxon>Pseudomonadati</taxon>
        <taxon>Pseudomonadota</taxon>
        <taxon>Gammaproteobacteria</taxon>
        <taxon>Lysobacterales</taxon>
        <taxon>Lysobacteraceae</taxon>
        <taxon>Solilutibacter</taxon>
    </lineage>
</organism>
<comment type="caution">
    <text evidence="2">The sequence shown here is derived from an EMBL/GenBank/DDBJ whole genome shotgun (WGS) entry which is preliminary data.</text>
</comment>
<dbReference type="Gene3D" id="3.30.110.170">
    <property type="entry name" value="Protein of unknown function (DUF541), domain 1"/>
    <property type="match status" value="1"/>
</dbReference>
<keyword evidence="3" id="KW-1185">Reference proteome</keyword>
<evidence type="ECO:0000313" key="2">
    <source>
        <dbReference type="EMBL" id="PNS08826.1"/>
    </source>
</evidence>
<dbReference type="AlphaFoldDB" id="A0A2K1Q1B3"/>
<dbReference type="InterPro" id="IPR052022">
    <property type="entry name" value="26kDa_periplasmic_antigen"/>
</dbReference>
<dbReference type="Gene3D" id="3.30.70.2970">
    <property type="entry name" value="Protein of unknown function (DUF541), domain 2"/>
    <property type="match status" value="1"/>
</dbReference>
<dbReference type="Pfam" id="PF04402">
    <property type="entry name" value="SIMPL"/>
    <property type="match status" value="1"/>
</dbReference>
<dbReference type="PANTHER" id="PTHR34387:SF1">
    <property type="entry name" value="PERIPLASMIC IMMUNOGENIC PROTEIN"/>
    <property type="match status" value="1"/>
</dbReference>
<evidence type="ECO:0000313" key="3">
    <source>
        <dbReference type="Proteomes" id="UP000236220"/>
    </source>
</evidence>
<reference evidence="2 3" key="1">
    <citation type="submission" date="2017-08" db="EMBL/GenBank/DDBJ databases">
        <title>Lysobacter sylvestris genome.</title>
        <authorList>
            <person name="Zhang D.-C."/>
            <person name="Albuquerque L."/>
            <person name="Franca L."/>
            <person name="Froufe H.J.C."/>
            <person name="Barroso C."/>
            <person name="Egas C."/>
            <person name="Da Costa M."/>
            <person name="Margesin R."/>
        </authorList>
    </citation>
    <scope>NUCLEOTIDE SEQUENCE [LARGE SCALE GENOMIC DNA]</scope>
    <source>
        <strain evidence="2 3">AM20-91</strain>
    </source>
</reference>
<dbReference type="EMBL" id="NPZB01000001">
    <property type="protein sequence ID" value="PNS08826.1"/>
    <property type="molecule type" value="Genomic_DNA"/>
</dbReference>
<dbReference type="Proteomes" id="UP000236220">
    <property type="component" value="Unassembled WGS sequence"/>
</dbReference>
<evidence type="ECO:0000256" key="1">
    <source>
        <dbReference type="SAM" id="SignalP"/>
    </source>
</evidence>
<feature type="chain" id="PRO_5014443975" description="DUF541 domain-containing protein" evidence="1">
    <location>
        <begin position="19"/>
        <end position="235"/>
    </location>
</feature>
<dbReference type="OrthoDB" id="5985609at2"/>
<dbReference type="RefSeq" id="WP_103073957.1">
    <property type="nucleotide sequence ID" value="NZ_NPZB01000001.1"/>
</dbReference>
<sequence length="235" mass="25098">MRAIVLWGILAVASVAHAGTPLPDGPHVVTSGEGKLSVAPDMATLRLVVEKRDASPAVTKQQADQAVNRFLDALAKRRVAAADITASDLGLSEDNGRNDAGRRVSNGFVAERSIEVKLRDVKQLDAVLDDALAAGVNHFGDTTFGSSREEALVAQARLLAAQDARHKAEQLARGVSAQVGKVYSIDSTGSSNSARYRGDELGTITVTASKDVPARYLQPQIEFKERVQVVFDLQR</sequence>
<evidence type="ECO:0008006" key="4">
    <source>
        <dbReference type="Google" id="ProtNLM"/>
    </source>
</evidence>
<keyword evidence="1" id="KW-0732">Signal</keyword>
<protein>
    <recommendedName>
        <fullName evidence="4">DUF541 domain-containing protein</fullName>
    </recommendedName>
</protein>
<accession>A0A2K1Q1B3</accession>
<dbReference type="PANTHER" id="PTHR34387">
    <property type="entry name" value="SLR1258 PROTEIN"/>
    <property type="match status" value="1"/>
</dbReference>
<gene>
    <name evidence="2" type="ORF">Lysil_0455</name>
</gene>
<feature type="signal peptide" evidence="1">
    <location>
        <begin position="1"/>
        <end position="18"/>
    </location>
</feature>
<name>A0A2K1Q1B3_9GAMM</name>
<proteinExistence type="predicted"/>
<dbReference type="InterPro" id="IPR007497">
    <property type="entry name" value="SIMPL/DUF541"/>
</dbReference>